<keyword evidence="4" id="KW-0597">Phosphoprotein</keyword>
<protein>
    <recommendedName>
        <fullName evidence="3">histidine kinase</fullName>
        <ecNumber evidence="3">2.7.13.3</ecNumber>
    </recommendedName>
</protein>
<dbReference type="SUPFAM" id="SSF55874">
    <property type="entry name" value="ATPase domain of HSP90 chaperone/DNA topoisomerase II/histidine kinase"/>
    <property type="match status" value="1"/>
</dbReference>
<keyword evidence="10" id="KW-0472">Membrane</keyword>
<dbReference type="Pfam" id="PF00512">
    <property type="entry name" value="HisKA"/>
    <property type="match status" value="1"/>
</dbReference>
<dbReference type="PROSITE" id="PS50885">
    <property type="entry name" value="HAMP"/>
    <property type="match status" value="1"/>
</dbReference>
<dbReference type="AlphaFoldDB" id="A0A652YU29"/>
<comment type="caution">
    <text evidence="11">The sequence shown here is derived from an EMBL/GenBank/DDBJ whole genome shotgun (WGS) entry which is preliminary data.</text>
</comment>
<keyword evidence="5" id="KW-0808">Transferase</keyword>
<reference evidence="11" key="1">
    <citation type="submission" date="2019-07" db="EMBL/GenBank/DDBJ databases">
        <title>Genomic Encyclopedia of Type Strains, Phase IV (KMG-IV): sequencing the most valuable type-strain genomes for metagenomic binning, comparative biology and taxonomic classification.</title>
        <authorList>
            <person name="Goeker M."/>
        </authorList>
    </citation>
    <scope>NUCLEOTIDE SEQUENCE</scope>
    <source>
        <strain evidence="11">DSM 44596</strain>
    </source>
</reference>
<dbReference type="SMART" id="SM00387">
    <property type="entry name" value="HATPase_c"/>
    <property type="match status" value="1"/>
</dbReference>
<dbReference type="InterPro" id="IPR004358">
    <property type="entry name" value="Sig_transdc_His_kin-like_C"/>
</dbReference>
<dbReference type="InterPro" id="IPR005467">
    <property type="entry name" value="His_kinase_dom"/>
</dbReference>
<comment type="catalytic activity">
    <reaction evidence="1">
        <text>ATP + protein L-histidine = ADP + protein N-phospho-L-histidine.</text>
        <dbReference type="EC" id="2.7.13.3"/>
    </reaction>
</comment>
<dbReference type="CDD" id="cd00075">
    <property type="entry name" value="HATPase"/>
    <property type="match status" value="1"/>
</dbReference>
<comment type="subcellular location">
    <subcellularLocation>
        <location evidence="2">Cell membrane</location>
    </subcellularLocation>
</comment>
<dbReference type="CDD" id="cd06225">
    <property type="entry name" value="HAMP"/>
    <property type="match status" value="1"/>
</dbReference>
<dbReference type="InterPro" id="IPR036890">
    <property type="entry name" value="HATPase_C_sf"/>
</dbReference>
<dbReference type="Pfam" id="PF02518">
    <property type="entry name" value="HATPase_c"/>
    <property type="match status" value="1"/>
</dbReference>
<evidence type="ECO:0000256" key="5">
    <source>
        <dbReference type="ARBA" id="ARBA00022679"/>
    </source>
</evidence>
<proteinExistence type="predicted"/>
<dbReference type="InterPro" id="IPR003660">
    <property type="entry name" value="HAMP_dom"/>
</dbReference>
<dbReference type="EC" id="2.7.13.3" evidence="3"/>
<evidence type="ECO:0000256" key="6">
    <source>
        <dbReference type="ARBA" id="ARBA00022692"/>
    </source>
</evidence>
<sequence length="362" mass="38504">MNRLGLRGRLLVAQIVVLLVCCVTIAAVAVAIAAPLFHNHLAMAGIEDDNVRLHTEEAFSQTIFVALLSGIAVALVGASIAAVYVVRRITAPISRLAVAAQSVAEGKYDVHIEHSDVDSDFTRLEGAFSDMAERLDHSDRVRKRLLADLAHELRTPVSTLAAYVDGLEDGVLEADGTSWAVMRDQLERLRRLAHDLSDVSAADEHALDLILAADDLSDIVCSTTTAVAPRFEERAVTLSTATPAHPVRVRVDRQRIEQILSNLLENALRHTPGGGSVAVAVTESPDHISVAVSDTGEGIPEDQLESVFDRFHRGESSDGSGLGLTIARSLARAHGGSLTAQPNPLGGTILELALPGQLASDT</sequence>
<accession>A0A652YU29</accession>
<dbReference type="SUPFAM" id="SSF158472">
    <property type="entry name" value="HAMP domain-like"/>
    <property type="match status" value="1"/>
</dbReference>
<evidence type="ECO:0000256" key="10">
    <source>
        <dbReference type="ARBA" id="ARBA00023136"/>
    </source>
</evidence>
<evidence type="ECO:0000256" key="8">
    <source>
        <dbReference type="ARBA" id="ARBA00022989"/>
    </source>
</evidence>
<dbReference type="Gene3D" id="6.10.340.10">
    <property type="match status" value="1"/>
</dbReference>
<dbReference type="SMART" id="SM00304">
    <property type="entry name" value="HAMP"/>
    <property type="match status" value="1"/>
</dbReference>
<dbReference type="GO" id="GO:0005886">
    <property type="term" value="C:plasma membrane"/>
    <property type="evidence" value="ECO:0007669"/>
    <property type="project" value="UniProtKB-SubCell"/>
</dbReference>
<dbReference type="Gene3D" id="1.10.287.130">
    <property type="match status" value="1"/>
</dbReference>
<keyword evidence="6" id="KW-0812">Transmembrane</keyword>
<keyword evidence="9" id="KW-0902">Two-component regulatory system</keyword>
<keyword evidence="8" id="KW-1133">Transmembrane helix</keyword>
<gene>
    <name evidence="11" type="ORF">FNL38_102769</name>
</gene>
<name>A0A652YU29_NOCGL</name>
<evidence type="ECO:0000256" key="1">
    <source>
        <dbReference type="ARBA" id="ARBA00000085"/>
    </source>
</evidence>
<dbReference type="EMBL" id="VNIQ01000002">
    <property type="protein sequence ID" value="TYQ06627.1"/>
    <property type="molecule type" value="Genomic_DNA"/>
</dbReference>
<evidence type="ECO:0000256" key="3">
    <source>
        <dbReference type="ARBA" id="ARBA00012438"/>
    </source>
</evidence>
<dbReference type="Pfam" id="PF00672">
    <property type="entry name" value="HAMP"/>
    <property type="match status" value="1"/>
</dbReference>
<evidence type="ECO:0000256" key="2">
    <source>
        <dbReference type="ARBA" id="ARBA00004236"/>
    </source>
</evidence>
<dbReference type="SMART" id="SM00388">
    <property type="entry name" value="HisKA"/>
    <property type="match status" value="1"/>
</dbReference>
<evidence type="ECO:0000313" key="11">
    <source>
        <dbReference type="EMBL" id="TYQ06627.1"/>
    </source>
</evidence>
<dbReference type="PROSITE" id="PS50109">
    <property type="entry name" value="HIS_KIN"/>
    <property type="match status" value="1"/>
</dbReference>
<keyword evidence="7 11" id="KW-0418">Kinase</keyword>
<evidence type="ECO:0000256" key="9">
    <source>
        <dbReference type="ARBA" id="ARBA00023012"/>
    </source>
</evidence>
<dbReference type="InterPro" id="IPR036097">
    <property type="entry name" value="HisK_dim/P_sf"/>
</dbReference>
<dbReference type="InterPro" id="IPR050428">
    <property type="entry name" value="TCS_sensor_his_kinase"/>
</dbReference>
<dbReference type="GO" id="GO:0000155">
    <property type="term" value="F:phosphorelay sensor kinase activity"/>
    <property type="evidence" value="ECO:0007669"/>
    <property type="project" value="InterPro"/>
</dbReference>
<evidence type="ECO:0000256" key="7">
    <source>
        <dbReference type="ARBA" id="ARBA00022777"/>
    </source>
</evidence>
<dbReference type="PRINTS" id="PR00344">
    <property type="entry name" value="BCTRLSENSOR"/>
</dbReference>
<dbReference type="PANTHER" id="PTHR45436">
    <property type="entry name" value="SENSOR HISTIDINE KINASE YKOH"/>
    <property type="match status" value="1"/>
</dbReference>
<organism evidence="11">
    <name type="scientific">Nocardia globerula</name>
    <dbReference type="NCBI Taxonomy" id="1818"/>
    <lineage>
        <taxon>Bacteria</taxon>
        <taxon>Bacillati</taxon>
        <taxon>Actinomycetota</taxon>
        <taxon>Actinomycetes</taxon>
        <taxon>Mycobacteriales</taxon>
        <taxon>Nocardiaceae</taxon>
        <taxon>Nocardia</taxon>
    </lineage>
</organism>
<dbReference type="SUPFAM" id="SSF47384">
    <property type="entry name" value="Homodimeric domain of signal transducing histidine kinase"/>
    <property type="match status" value="1"/>
</dbReference>
<dbReference type="Gene3D" id="3.30.565.10">
    <property type="entry name" value="Histidine kinase-like ATPase, C-terminal domain"/>
    <property type="match status" value="1"/>
</dbReference>
<dbReference type="InterPro" id="IPR003661">
    <property type="entry name" value="HisK_dim/P_dom"/>
</dbReference>
<dbReference type="InterPro" id="IPR003594">
    <property type="entry name" value="HATPase_dom"/>
</dbReference>
<dbReference type="CDD" id="cd00082">
    <property type="entry name" value="HisKA"/>
    <property type="match status" value="1"/>
</dbReference>
<evidence type="ECO:0000256" key="4">
    <source>
        <dbReference type="ARBA" id="ARBA00022553"/>
    </source>
</evidence>
<dbReference type="PANTHER" id="PTHR45436:SF5">
    <property type="entry name" value="SENSOR HISTIDINE KINASE TRCS"/>
    <property type="match status" value="1"/>
</dbReference>